<evidence type="ECO:0000313" key="2">
    <source>
        <dbReference type="EMBL" id="DAF51645.1"/>
    </source>
</evidence>
<name>A0A8S5SKS4_9CAUD</name>
<evidence type="ECO:0000256" key="1">
    <source>
        <dbReference type="SAM" id="MobiDB-lite"/>
    </source>
</evidence>
<accession>A0A8S5SKS4</accession>
<protein>
    <submittedName>
        <fullName evidence="2">Uncharacterized protein</fullName>
    </submittedName>
</protein>
<proteinExistence type="predicted"/>
<organism evidence="2">
    <name type="scientific">Siphoviridae sp. ct3ka12</name>
    <dbReference type="NCBI Taxonomy" id="2827771"/>
    <lineage>
        <taxon>Viruses</taxon>
        <taxon>Duplodnaviria</taxon>
        <taxon>Heunggongvirae</taxon>
        <taxon>Uroviricota</taxon>
        <taxon>Caudoviricetes</taxon>
    </lineage>
</organism>
<feature type="region of interest" description="Disordered" evidence="1">
    <location>
        <begin position="323"/>
        <end position="346"/>
    </location>
</feature>
<feature type="region of interest" description="Disordered" evidence="1">
    <location>
        <begin position="231"/>
        <end position="256"/>
    </location>
</feature>
<dbReference type="EMBL" id="BK032619">
    <property type="protein sequence ID" value="DAF51645.1"/>
    <property type="molecule type" value="Genomic_DNA"/>
</dbReference>
<reference evidence="2" key="1">
    <citation type="journal article" date="2021" name="Proc. Natl. Acad. Sci. U.S.A.">
        <title>A Catalog of Tens of Thousands of Viruses from Human Metagenomes Reveals Hidden Associations with Chronic Diseases.</title>
        <authorList>
            <person name="Tisza M.J."/>
            <person name="Buck C.B."/>
        </authorList>
    </citation>
    <scope>NUCLEOTIDE SEQUENCE</scope>
    <source>
        <strain evidence="2">Ct3ka12</strain>
    </source>
</reference>
<sequence>MEIKFSTYNQDGNVSKIDKEKGVIYGVALANMGLNKNGYYFSERFLNELKDFGNKKGEIKARFEHPSFTGGSFGSFIGKYKNFNVTDGRLVGDLYLADIARKTEVTGRGISLFDYVIGMAVECPEMFGNSIYVEADIIDEIYKEGDNERVGTGLKLIDWCASDLVDDPAATNGLFFEKKTKKENNKLRMNKIVRELLAFMKDFSNKVKETKAFDVDLTLANGDIITVVTEGETPAEGDEVKKKTTNGQSDESALSDGEYLLKDEKTLVVEGGRIKEIREKEQQGEPVKVDEEFAKTVTDCLKAVMDKVEDLNQKFEVMKKTTSKFEVNNPRDVSQEPTNGGKKRSFEELKKLYNSLK</sequence>